<dbReference type="SMART" id="SM00530">
    <property type="entry name" value="HTH_XRE"/>
    <property type="match status" value="1"/>
</dbReference>
<sequence length="83" mass="8671">MTHSSLAHNGETIRALRKLHHRTVTDLAGAVGITPQSMSNIELEHKTASATTLNKIAGELGVGLGAICRTRIATEPSPAMADA</sequence>
<accession>A0A8J3SSW0</accession>
<dbReference type="CDD" id="cd00093">
    <property type="entry name" value="HTH_XRE"/>
    <property type="match status" value="1"/>
</dbReference>
<dbReference type="EMBL" id="BOOK01000001">
    <property type="protein sequence ID" value="GIH98110.1"/>
    <property type="molecule type" value="Genomic_DNA"/>
</dbReference>
<feature type="domain" description="HTH cro/C1-type" evidence="1">
    <location>
        <begin position="13"/>
        <end position="67"/>
    </location>
</feature>
<gene>
    <name evidence="2" type="ORF">Pta02_01190</name>
</gene>
<dbReference type="PROSITE" id="PS50943">
    <property type="entry name" value="HTH_CROC1"/>
    <property type="match status" value="1"/>
</dbReference>
<dbReference type="SUPFAM" id="SSF47413">
    <property type="entry name" value="lambda repressor-like DNA-binding domains"/>
    <property type="match status" value="1"/>
</dbReference>
<dbReference type="InterPro" id="IPR001387">
    <property type="entry name" value="Cro/C1-type_HTH"/>
</dbReference>
<dbReference type="AlphaFoldDB" id="A0A8J3SSW0"/>
<evidence type="ECO:0000259" key="1">
    <source>
        <dbReference type="PROSITE" id="PS50943"/>
    </source>
</evidence>
<dbReference type="Proteomes" id="UP000634476">
    <property type="component" value="Unassembled WGS sequence"/>
</dbReference>
<protein>
    <recommendedName>
        <fullName evidence="1">HTH cro/C1-type domain-containing protein</fullName>
    </recommendedName>
</protein>
<dbReference type="GO" id="GO:0003677">
    <property type="term" value="F:DNA binding"/>
    <property type="evidence" value="ECO:0007669"/>
    <property type="project" value="InterPro"/>
</dbReference>
<comment type="caution">
    <text evidence="2">The sequence shown here is derived from an EMBL/GenBank/DDBJ whole genome shotgun (WGS) entry which is preliminary data.</text>
</comment>
<keyword evidence="3" id="KW-1185">Reference proteome</keyword>
<evidence type="ECO:0000313" key="3">
    <source>
        <dbReference type="Proteomes" id="UP000634476"/>
    </source>
</evidence>
<dbReference type="RefSeq" id="WP_203872613.1">
    <property type="nucleotide sequence ID" value="NZ_BOOK01000001.1"/>
</dbReference>
<name>A0A8J3SSW0_9ACTN</name>
<proteinExistence type="predicted"/>
<reference evidence="2" key="1">
    <citation type="submission" date="2021-01" db="EMBL/GenBank/DDBJ databases">
        <title>Whole genome shotgun sequence of Planobispora takensis NBRC 109077.</title>
        <authorList>
            <person name="Komaki H."/>
            <person name="Tamura T."/>
        </authorList>
    </citation>
    <scope>NUCLEOTIDE SEQUENCE</scope>
    <source>
        <strain evidence="2">NBRC 109077</strain>
    </source>
</reference>
<evidence type="ECO:0000313" key="2">
    <source>
        <dbReference type="EMBL" id="GIH98110.1"/>
    </source>
</evidence>
<organism evidence="2 3">
    <name type="scientific">Planobispora takensis</name>
    <dbReference type="NCBI Taxonomy" id="1367882"/>
    <lineage>
        <taxon>Bacteria</taxon>
        <taxon>Bacillati</taxon>
        <taxon>Actinomycetota</taxon>
        <taxon>Actinomycetes</taxon>
        <taxon>Streptosporangiales</taxon>
        <taxon>Streptosporangiaceae</taxon>
        <taxon>Planobispora</taxon>
    </lineage>
</organism>
<dbReference type="Gene3D" id="1.10.260.40">
    <property type="entry name" value="lambda repressor-like DNA-binding domains"/>
    <property type="match status" value="1"/>
</dbReference>
<dbReference type="InterPro" id="IPR010982">
    <property type="entry name" value="Lambda_DNA-bd_dom_sf"/>
</dbReference>
<dbReference type="Pfam" id="PF01381">
    <property type="entry name" value="HTH_3"/>
    <property type="match status" value="1"/>
</dbReference>